<comment type="caution">
    <text evidence="1">The sequence shown here is derived from an EMBL/GenBank/DDBJ whole genome shotgun (WGS) entry which is preliminary data.</text>
</comment>
<reference evidence="1" key="1">
    <citation type="submission" date="2021-11" db="EMBL/GenBank/DDBJ databases">
        <title>Genome sequence.</title>
        <authorList>
            <person name="Sun Q."/>
        </authorList>
    </citation>
    <scope>NUCLEOTIDE SEQUENCE</scope>
    <source>
        <strain evidence="1">JC732</strain>
    </source>
</reference>
<keyword evidence="2" id="KW-1185">Reference proteome</keyword>
<dbReference type="Proteomes" id="UP001139103">
    <property type="component" value="Unassembled WGS sequence"/>
</dbReference>
<evidence type="ECO:0000313" key="2">
    <source>
        <dbReference type="Proteomes" id="UP001139103"/>
    </source>
</evidence>
<protein>
    <submittedName>
        <fullName evidence="1">Uncharacterized protein</fullName>
    </submittedName>
</protein>
<sequence length="143" mass="16065">MTNDFPKLLLESIADGSWKSPGAELLRRLLGEDLPEIKLFEDVAVMRRMPLVLDAGGFVDDPQFCFVRETRSTQKDPRLLLDDAIFIGGSTAPGEDVLIAIDTGVFDPDPVVLVLDWRCAIPNRWTPRCRLSELIGQLRRNQT</sequence>
<accession>A0A9X1SGW3</accession>
<dbReference type="EMBL" id="JAJKFT010000010">
    <property type="protein sequence ID" value="MCC9629803.1"/>
    <property type="molecule type" value="Genomic_DNA"/>
</dbReference>
<dbReference type="AlphaFoldDB" id="A0A9X1SGW3"/>
<name>A0A9X1SGW3_9BACT</name>
<gene>
    <name evidence="1" type="ORF">LOC68_15545</name>
</gene>
<proteinExistence type="predicted"/>
<evidence type="ECO:0000313" key="1">
    <source>
        <dbReference type="EMBL" id="MCC9629803.1"/>
    </source>
</evidence>
<dbReference type="RefSeq" id="WP_230220387.1">
    <property type="nucleotide sequence ID" value="NZ_JAJKFT010000010.1"/>
</dbReference>
<organism evidence="1 2">
    <name type="scientific">Blastopirellula sediminis</name>
    <dbReference type="NCBI Taxonomy" id="2894196"/>
    <lineage>
        <taxon>Bacteria</taxon>
        <taxon>Pseudomonadati</taxon>
        <taxon>Planctomycetota</taxon>
        <taxon>Planctomycetia</taxon>
        <taxon>Pirellulales</taxon>
        <taxon>Pirellulaceae</taxon>
        <taxon>Blastopirellula</taxon>
    </lineage>
</organism>